<protein>
    <submittedName>
        <fullName evidence="2">Uncharacterized protein</fullName>
    </submittedName>
</protein>
<gene>
    <name evidence="2" type="ORF">PSTG_08999</name>
</gene>
<comment type="caution">
    <text evidence="2">The sequence shown here is derived from an EMBL/GenBank/DDBJ whole genome shotgun (WGS) entry which is preliminary data.</text>
</comment>
<reference evidence="3" key="1">
    <citation type="submission" date="2014-03" db="EMBL/GenBank/DDBJ databases">
        <title>The Genome Sequence of Puccinia striiformis f. sp. tritici PST-78.</title>
        <authorList>
            <consortium name="The Broad Institute Genome Sequencing Platform"/>
            <person name="Cuomo C."/>
            <person name="Hulbert S."/>
            <person name="Chen X."/>
            <person name="Walker B."/>
            <person name="Young S.K."/>
            <person name="Zeng Q."/>
            <person name="Gargeya S."/>
            <person name="Fitzgerald M."/>
            <person name="Haas B."/>
            <person name="Abouelleil A."/>
            <person name="Alvarado L."/>
            <person name="Arachchi H.M."/>
            <person name="Berlin A.M."/>
            <person name="Chapman S.B."/>
            <person name="Goldberg J."/>
            <person name="Griggs A."/>
            <person name="Gujja S."/>
            <person name="Hansen M."/>
            <person name="Howarth C."/>
            <person name="Imamovic A."/>
            <person name="Larimer J."/>
            <person name="McCowan C."/>
            <person name="Montmayeur A."/>
            <person name="Murphy C."/>
            <person name="Neiman D."/>
            <person name="Pearson M."/>
            <person name="Priest M."/>
            <person name="Roberts A."/>
            <person name="Saif S."/>
            <person name="Shea T."/>
            <person name="Sisk P."/>
            <person name="Sykes S."/>
            <person name="Wortman J."/>
            <person name="Nusbaum C."/>
            <person name="Birren B."/>
        </authorList>
    </citation>
    <scope>NUCLEOTIDE SEQUENCE [LARGE SCALE GENOMIC DNA]</scope>
    <source>
        <strain evidence="3">race PST-78</strain>
    </source>
</reference>
<dbReference type="EMBL" id="AJIL01000064">
    <property type="protein sequence ID" value="KNE97781.1"/>
    <property type="molecule type" value="Genomic_DNA"/>
</dbReference>
<keyword evidence="3" id="KW-1185">Reference proteome</keyword>
<evidence type="ECO:0000313" key="2">
    <source>
        <dbReference type="EMBL" id="KNE97781.1"/>
    </source>
</evidence>
<proteinExistence type="predicted"/>
<organism evidence="2 3">
    <name type="scientific">Puccinia striiformis f. sp. tritici PST-78</name>
    <dbReference type="NCBI Taxonomy" id="1165861"/>
    <lineage>
        <taxon>Eukaryota</taxon>
        <taxon>Fungi</taxon>
        <taxon>Dikarya</taxon>
        <taxon>Basidiomycota</taxon>
        <taxon>Pucciniomycotina</taxon>
        <taxon>Pucciniomycetes</taxon>
        <taxon>Pucciniales</taxon>
        <taxon>Pucciniaceae</taxon>
        <taxon>Puccinia</taxon>
    </lineage>
</organism>
<dbReference type="Proteomes" id="UP000054564">
    <property type="component" value="Unassembled WGS sequence"/>
</dbReference>
<dbReference type="AlphaFoldDB" id="A0A0L0VF04"/>
<dbReference type="OrthoDB" id="2511549at2759"/>
<feature type="compositionally biased region" description="Basic and acidic residues" evidence="1">
    <location>
        <begin position="16"/>
        <end position="33"/>
    </location>
</feature>
<sequence length="133" mass="15529">MSQEDSSMRAFELDIDDPRLPELQSVEHAEHVRTTFSQHRKQYNQRKASQRDKSSNVNTSAIAEKVKAAIRLNARKRKAQWAQRAITKKRRVTLGKHRVRQVSRTQKASILKCFNRRGGPYGLVHTHQWWALV</sequence>
<name>A0A0L0VF04_9BASI</name>
<evidence type="ECO:0000313" key="3">
    <source>
        <dbReference type="Proteomes" id="UP000054564"/>
    </source>
</evidence>
<feature type="region of interest" description="Disordered" evidence="1">
    <location>
        <begin position="1"/>
        <end position="60"/>
    </location>
</feature>
<evidence type="ECO:0000256" key="1">
    <source>
        <dbReference type="SAM" id="MobiDB-lite"/>
    </source>
</evidence>
<accession>A0A0L0VF04</accession>